<dbReference type="Proteomes" id="UP001159363">
    <property type="component" value="Chromosome 1"/>
</dbReference>
<feature type="region of interest" description="Disordered" evidence="1">
    <location>
        <begin position="38"/>
        <end position="64"/>
    </location>
</feature>
<accession>A0ABQ9IF92</accession>
<reference evidence="2 3" key="1">
    <citation type="submission" date="2023-02" db="EMBL/GenBank/DDBJ databases">
        <title>LHISI_Scaffold_Assembly.</title>
        <authorList>
            <person name="Stuart O.P."/>
            <person name="Cleave R."/>
            <person name="Magrath M.J.L."/>
            <person name="Mikheyev A.S."/>
        </authorList>
    </citation>
    <scope>NUCLEOTIDE SEQUENCE [LARGE SCALE GENOMIC DNA]</scope>
    <source>
        <strain evidence="2">Daus_M_001</strain>
        <tissue evidence="2">Leg muscle</tissue>
    </source>
</reference>
<organism evidence="2 3">
    <name type="scientific">Dryococelus australis</name>
    <dbReference type="NCBI Taxonomy" id="614101"/>
    <lineage>
        <taxon>Eukaryota</taxon>
        <taxon>Metazoa</taxon>
        <taxon>Ecdysozoa</taxon>
        <taxon>Arthropoda</taxon>
        <taxon>Hexapoda</taxon>
        <taxon>Insecta</taxon>
        <taxon>Pterygota</taxon>
        <taxon>Neoptera</taxon>
        <taxon>Polyneoptera</taxon>
        <taxon>Phasmatodea</taxon>
        <taxon>Verophasmatodea</taxon>
        <taxon>Anareolatae</taxon>
        <taxon>Phasmatidae</taxon>
        <taxon>Eurycanthinae</taxon>
        <taxon>Dryococelus</taxon>
    </lineage>
</organism>
<evidence type="ECO:0000313" key="3">
    <source>
        <dbReference type="Proteomes" id="UP001159363"/>
    </source>
</evidence>
<sequence length="224" mass="23742">MCSDSRHNITTGTPVNDEVFAVVTLRQQDVQRWGVPTADMRLEGKSKGVGGGAEGRKQKPHLPTYQLRGFGKGGKFGAAPLDVASITAAAPDARSGVEMIYRRPAAQLEEEHCTVARPGDEHLYAKTRLGKVKEAAGIAERRMEGARVCEAELVASSSHQTALGSPWGWGGGKREIPEKTCRPATSSGTSPTCENPGRDDAGNRTRFALTGGESALASPPPRPP</sequence>
<dbReference type="EMBL" id="JARBHB010000001">
    <property type="protein sequence ID" value="KAJ8894895.1"/>
    <property type="molecule type" value="Genomic_DNA"/>
</dbReference>
<gene>
    <name evidence="2" type="ORF">PR048_000202</name>
</gene>
<evidence type="ECO:0000313" key="2">
    <source>
        <dbReference type="EMBL" id="KAJ8894895.1"/>
    </source>
</evidence>
<comment type="caution">
    <text evidence="2">The sequence shown here is derived from an EMBL/GenBank/DDBJ whole genome shotgun (WGS) entry which is preliminary data.</text>
</comment>
<protein>
    <submittedName>
        <fullName evidence="2">Uncharacterized protein</fullName>
    </submittedName>
</protein>
<evidence type="ECO:0000256" key="1">
    <source>
        <dbReference type="SAM" id="MobiDB-lite"/>
    </source>
</evidence>
<proteinExistence type="predicted"/>
<keyword evidence="3" id="KW-1185">Reference proteome</keyword>
<feature type="compositionally biased region" description="Polar residues" evidence="1">
    <location>
        <begin position="183"/>
        <end position="193"/>
    </location>
</feature>
<feature type="compositionally biased region" description="Basic and acidic residues" evidence="1">
    <location>
        <begin position="172"/>
        <end position="181"/>
    </location>
</feature>
<feature type="region of interest" description="Disordered" evidence="1">
    <location>
        <begin position="164"/>
        <end position="224"/>
    </location>
</feature>
<name>A0ABQ9IF92_9NEOP</name>